<evidence type="ECO:0000256" key="2">
    <source>
        <dbReference type="SAM" id="Phobius"/>
    </source>
</evidence>
<feature type="compositionally biased region" description="Basic and acidic residues" evidence="1">
    <location>
        <begin position="295"/>
        <end position="305"/>
    </location>
</feature>
<dbReference type="EMBL" id="KV460221">
    <property type="protein sequence ID" value="OBT97623.1"/>
    <property type="molecule type" value="Genomic_DNA"/>
</dbReference>
<protein>
    <recommendedName>
        <fullName evidence="5">MARVEL domain-containing protein</fullName>
    </recommendedName>
</protein>
<reference evidence="4" key="2">
    <citation type="journal article" date="2018" name="Nat. Commun.">
        <title>Extreme sensitivity to ultraviolet light in the fungal pathogen causing white-nose syndrome of bats.</title>
        <authorList>
            <person name="Palmer J.M."/>
            <person name="Drees K.P."/>
            <person name="Foster J.T."/>
            <person name="Lindner D.L."/>
        </authorList>
    </citation>
    <scope>NUCLEOTIDE SEQUENCE [LARGE SCALE GENOMIC DNA]</scope>
    <source>
        <strain evidence="4">UAMH 10579</strain>
    </source>
</reference>
<proteinExistence type="predicted"/>
<dbReference type="RefSeq" id="XP_018131356.1">
    <property type="nucleotide sequence ID" value="XM_018273954.2"/>
</dbReference>
<keyword evidence="2" id="KW-1133">Transmembrane helix</keyword>
<feature type="compositionally biased region" description="Low complexity" evidence="1">
    <location>
        <begin position="199"/>
        <end position="216"/>
    </location>
</feature>
<evidence type="ECO:0000256" key="1">
    <source>
        <dbReference type="SAM" id="MobiDB-lite"/>
    </source>
</evidence>
<evidence type="ECO:0000313" key="3">
    <source>
        <dbReference type="EMBL" id="OBT97623.1"/>
    </source>
</evidence>
<evidence type="ECO:0008006" key="5">
    <source>
        <dbReference type="Google" id="ProtNLM"/>
    </source>
</evidence>
<dbReference type="AlphaFoldDB" id="A0A1B8GP52"/>
<feature type="transmembrane region" description="Helical" evidence="2">
    <location>
        <begin position="61"/>
        <end position="82"/>
    </location>
</feature>
<keyword evidence="2" id="KW-0812">Transmembrane</keyword>
<feature type="region of interest" description="Disordered" evidence="1">
    <location>
        <begin position="168"/>
        <end position="305"/>
    </location>
</feature>
<dbReference type="Proteomes" id="UP000091956">
    <property type="component" value="Unassembled WGS sequence"/>
</dbReference>
<feature type="compositionally biased region" description="Polar residues" evidence="1">
    <location>
        <begin position="168"/>
        <end position="178"/>
    </location>
</feature>
<feature type="transmembrane region" description="Helical" evidence="2">
    <location>
        <begin position="27"/>
        <end position="49"/>
    </location>
</feature>
<sequence>MKWPKNPFPSSRRNAYREPTHHGRLPLYILQALQLLASVGVLGIMLYFVNQLRGSRMTIPWSFIIHLLVSATSTATIILLAVYAGAARPPARTLILNGVLLGLWALSLGLLVHVAKSTITSHCSSATWNNSTGMMVCRLYQTLFAFILIALASTILALTYLTHARHSNPQSYTKTSNPALLFPRTRSPPTAEDDASEFTTLAPSPTPLSAPSYASSFRSPLPDDNRSLGFPASPSPRGGGDMGAKMGEGRRGVFQPPLASPGLLSPGMGGMGGMERGKEEEEGGEVTEFSYLGGRYDRNERDLSA</sequence>
<organism evidence="3 4">
    <name type="scientific">Pseudogymnoascus verrucosus</name>
    <dbReference type="NCBI Taxonomy" id="342668"/>
    <lineage>
        <taxon>Eukaryota</taxon>
        <taxon>Fungi</taxon>
        <taxon>Dikarya</taxon>
        <taxon>Ascomycota</taxon>
        <taxon>Pezizomycotina</taxon>
        <taxon>Leotiomycetes</taxon>
        <taxon>Thelebolales</taxon>
        <taxon>Thelebolaceae</taxon>
        <taxon>Pseudogymnoascus</taxon>
    </lineage>
</organism>
<accession>A0A1B8GP52</accession>
<name>A0A1B8GP52_9PEZI</name>
<dbReference type="OrthoDB" id="5344006at2759"/>
<evidence type="ECO:0000313" key="4">
    <source>
        <dbReference type="Proteomes" id="UP000091956"/>
    </source>
</evidence>
<gene>
    <name evidence="3" type="ORF">VE01_04480</name>
</gene>
<keyword evidence="2" id="KW-0472">Membrane</keyword>
<feature type="transmembrane region" description="Helical" evidence="2">
    <location>
        <begin position="94"/>
        <end position="119"/>
    </location>
</feature>
<reference evidence="3 4" key="1">
    <citation type="submission" date="2016-03" db="EMBL/GenBank/DDBJ databases">
        <title>Comparative genomics of Pseudogymnoascus destructans, the fungus causing white-nose syndrome of bats.</title>
        <authorList>
            <person name="Palmer J.M."/>
            <person name="Drees K.P."/>
            <person name="Foster J.T."/>
            <person name="Lindner D.L."/>
        </authorList>
    </citation>
    <scope>NUCLEOTIDE SEQUENCE [LARGE SCALE GENOMIC DNA]</scope>
    <source>
        <strain evidence="3 4">UAMH 10579</strain>
    </source>
</reference>
<feature type="transmembrane region" description="Helical" evidence="2">
    <location>
        <begin position="139"/>
        <end position="161"/>
    </location>
</feature>
<keyword evidence="4" id="KW-1185">Reference proteome</keyword>
<dbReference type="GeneID" id="28837866"/>